<dbReference type="PROSITE" id="PS51737">
    <property type="entry name" value="RECOMBINASE_DNA_BIND"/>
    <property type="match status" value="1"/>
</dbReference>
<reference evidence="3" key="1">
    <citation type="submission" date="2015-06" db="EMBL/GenBank/DDBJ databases">
        <authorList>
            <person name="Joergensen T."/>
        </authorList>
    </citation>
    <scope>NUCLEOTIDE SEQUENCE</scope>
    <source>
        <strain evidence="3">RGRH0500</strain>
    </source>
</reference>
<dbReference type="GO" id="GO:0003677">
    <property type="term" value="F:DNA binding"/>
    <property type="evidence" value="ECO:0007669"/>
    <property type="project" value="InterPro"/>
</dbReference>
<dbReference type="SMART" id="SM00857">
    <property type="entry name" value="Resolvase"/>
    <property type="match status" value="1"/>
</dbReference>
<evidence type="ECO:0000259" key="2">
    <source>
        <dbReference type="PROSITE" id="PS51737"/>
    </source>
</evidence>
<feature type="domain" description="Recombinase" evidence="2">
    <location>
        <begin position="167"/>
        <end position="273"/>
    </location>
</feature>
<dbReference type="PANTHER" id="PTHR30461">
    <property type="entry name" value="DNA-INVERTASE FROM LAMBDOID PROPHAGE"/>
    <property type="match status" value="1"/>
</dbReference>
<dbReference type="Pfam" id="PF00239">
    <property type="entry name" value="Resolvase"/>
    <property type="match status" value="1"/>
</dbReference>
<dbReference type="CDD" id="cd00338">
    <property type="entry name" value="Ser_Recombinase"/>
    <property type="match status" value="1"/>
</dbReference>
<protein>
    <recommendedName>
        <fullName evidence="4">Resolvase/invertase-type recombinase catalytic domain-containing protein</fullName>
    </recommendedName>
</protein>
<dbReference type="Gene3D" id="3.90.1750.20">
    <property type="entry name" value="Putative Large Serine Recombinase, Chain B, Domain 2"/>
    <property type="match status" value="1"/>
</dbReference>
<evidence type="ECO:0000313" key="3">
    <source>
        <dbReference type="EMBL" id="CRY95133.1"/>
    </source>
</evidence>
<reference evidence="3" key="2">
    <citation type="submission" date="2015-07" db="EMBL/GenBank/DDBJ databases">
        <title>Plasmids, circular viruses and viroids from rat gut.</title>
        <authorList>
            <person name="Jorgensen T.J."/>
            <person name="Hansen M.A."/>
            <person name="Xu Z."/>
            <person name="Tabak M.A."/>
            <person name="Sorensen S.J."/>
            <person name="Hansen L.H."/>
        </authorList>
    </citation>
    <scope>NUCLEOTIDE SEQUENCE</scope>
    <source>
        <strain evidence="3">RGRH0500</strain>
    </source>
</reference>
<dbReference type="EMBL" id="LN853139">
    <property type="protein sequence ID" value="CRY95133.1"/>
    <property type="molecule type" value="Genomic_DNA"/>
</dbReference>
<dbReference type="GO" id="GO:0000150">
    <property type="term" value="F:DNA strand exchange activity"/>
    <property type="evidence" value="ECO:0007669"/>
    <property type="project" value="InterPro"/>
</dbReference>
<dbReference type="AlphaFoldDB" id="A0A0H5PZX1"/>
<proteinExistence type="predicted"/>
<dbReference type="PANTHER" id="PTHR30461:SF23">
    <property type="entry name" value="DNA RECOMBINASE-RELATED"/>
    <property type="match status" value="1"/>
</dbReference>
<feature type="domain" description="Resolvase/invertase-type recombinase catalytic" evidence="1">
    <location>
        <begin position="2"/>
        <end position="159"/>
    </location>
</feature>
<dbReference type="InterPro" id="IPR006119">
    <property type="entry name" value="Resolv_N"/>
</dbReference>
<dbReference type="InterPro" id="IPR011109">
    <property type="entry name" value="DNA_bind_recombinase_dom"/>
</dbReference>
<dbReference type="PROSITE" id="PS51736">
    <property type="entry name" value="RECOMBINASES_3"/>
    <property type="match status" value="1"/>
</dbReference>
<accession>A0A0H5PZX1</accession>
<dbReference type="Pfam" id="PF07508">
    <property type="entry name" value="Recombinase"/>
    <property type="match status" value="1"/>
</dbReference>
<sequence length="273" mass="30749">MKYYGYGRVSTETQAEKGYGLEAQEKEIRKYADAHGIELERIFVDAGISGNLKDTDEDEAIGKREALMELLSFLEEGDAVIVLNTSRLWRSDMTKAIIRRELMKRGARILSVEQPKYDLYTKDPNDYLINAIMEALDVYERMSISLKLARGRTMKAKGGDKPAGVCPTGYRYTADKKHVEIDPEEASTVRLIFTEAQKGQSLNQIAATLNGKGITTRRGKSWSAGSVQIIIRNRFYIGELQHQGRTVKGSHEPIISKVQFGKAQAQLDKRRRG</sequence>
<organism evidence="3">
    <name type="scientific">uncultured prokaryote</name>
    <dbReference type="NCBI Taxonomy" id="198431"/>
    <lineage>
        <taxon>unclassified sequences</taxon>
        <taxon>environmental samples</taxon>
    </lineage>
</organism>
<evidence type="ECO:0000259" key="1">
    <source>
        <dbReference type="PROSITE" id="PS51736"/>
    </source>
</evidence>
<dbReference type="InterPro" id="IPR050639">
    <property type="entry name" value="SSR_resolvase"/>
</dbReference>
<dbReference type="InterPro" id="IPR038109">
    <property type="entry name" value="DNA_bind_recomb_sf"/>
</dbReference>
<name>A0A0H5PZX1_9ZZZZ</name>
<dbReference type="InterPro" id="IPR036162">
    <property type="entry name" value="Resolvase-like_N_sf"/>
</dbReference>
<evidence type="ECO:0008006" key="4">
    <source>
        <dbReference type="Google" id="ProtNLM"/>
    </source>
</evidence>
<dbReference type="Gene3D" id="3.40.50.1390">
    <property type="entry name" value="Resolvase, N-terminal catalytic domain"/>
    <property type="match status" value="1"/>
</dbReference>
<dbReference type="SUPFAM" id="SSF53041">
    <property type="entry name" value="Resolvase-like"/>
    <property type="match status" value="1"/>
</dbReference>